<dbReference type="NCBIfam" id="NF008500">
    <property type="entry name" value="PRK11410.1"/>
    <property type="match status" value="1"/>
</dbReference>
<evidence type="ECO:0000313" key="2">
    <source>
        <dbReference type="Proteomes" id="UP000514462"/>
    </source>
</evidence>
<dbReference type="Pfam" id="PF09909">
    <property type="entry name" value="DUF2138"/>
    <property type="match status" value="1"/>
</dbReference>
<proteinExistence type="predicted"/>
<accession>A0AAP9U811</accession>
<dbReference type="InterPro" id="IPR018671">
    <property type="entry name" value="DUF2138"/>
</dbReference>
<geneLocation type="plasmid" evidence="2">
    <name>prhbstw-00938_2</name>
</geneLocation>
<reference evidence="2" key="1">
    <citation type="submission" date="2020-06" db="EMBL/GenBank/DDBJ databases">
        <title>REHAB project genomes.</title>
        <authorList>
            <person name="Shaw L.P."/>
        </authorList>
    </citation>
    <scope>NUCLEOTIDE SEQUENCE [LARGE SCALE GENOMIC DNA]</scope>
    <source>
        <strain evidence="2">RHBSTW-00938</strain>
        <plasmid evidence="2">prhbstw-00938_2</plasmid>
    </source>
</reference>
<dbReference type="Proteomes" id="UP000514462">
    <property type="component" value="Plasmid pRHBSTW-00938_2"/>
</dbReference>
<protein>
    <submittedName>
        <fullName evidence="1">DUF2138 domain-containing protein</fullName>
    </submittedName>
</protein>
<organism evidence="1 2">
    <name type="scientific">Klebsiella aerogenes</name>
    <name type="common">Enterobacter aerogenes</name>
    <dbReference type="NCBI Taxonomy" id="548"/>
    <lineage>
        <taxon>Bacteria</taxon>
        <taxon>Pseudomonadati</taxon>
        <taxon>Pseudomonadota</taxon>
        <taxon>Gammaproteobacteria</taxon>
        <taxon>Enterobacterales</taxon>
        <taxon>Enterobacteriaceae</taxon>
        <taxon>Klebsiella/Raoultella group</taxon>
        <taxon>Klebsiella</taxon>
    </lineage>
</organism>
<sequence length="562" mass="62562">MSALSGSFFRKKSVLIGLTLVALVAAGVIAQAVMKSTRFKDPIIVKWVPRNDLKVDVGKPDVLIESHSLSQLPADILSVPFLKNTLSEDFVFYYQHHADRLGLTGSLQRIIYEHELTLKDSLINELLDQPAEIALWHDGKGKLNNFVMVIQRGGMAKMLEPLAHIVASDSQLSKASPETLRVGDRDLPLYQLRYNGQKRLLFISEGDKMVLLSSESLLFNGEQQAQDTTTLVADLLQGGHPWNNSFAKVPPAEASTPGQRITLRSSYLAMGYQRFIPAFTGVRFEKNGQRWQSFLELNDRDDSEETSLDFAPIWQAMPSGAGLCVALPLSREMPAYMLRQSGAAPDIAQQIGTQMDGPAGLCWYPQSRLYTPLLVARLTQAPDPQWGSSVETLFDQFIGRATSPVESTKSGGSQLWQREIRSRYAPYPASQSRHPEASGSGSFFRATLGQYQQTVMFSLDDTLVENATRTLRKTFPPMSDVLPKGQQSALYLSPAKMADILKQETWSSLPQDMEPVFYNAAQTLLNPHLMTLAKEPAYAITLPENSKFESAPHWIPLRWLSL</sequence>
<evidence type="ECO:0000313" key="1">
    <source>
        <dbReference type="EMBL" id="QMR43048.1"/>
    </source>
</evidence>
<keyword evidence="1" id="KW-0614">Plasmid</keyword>
<name>A0AAP9U811_KLEAE</name>
<gene>
    <name evidence="1" type="ORF">HV331_26555</name>
</gene>
<dbReference type="AlphaFoldDB" id="A0AAP9U811"/>
<dbReference type="EMBL" id="CP055905">
    <property type="protein sequence ID" value="QMR43048.1"/>
    <property type="molecule type" value="Genomic_DNA"/>
</dbReference>